<dbReference type="RefSeq" id="WP_146590858.1">
    <property type="nucleotide sequence ID" value="NZ_SJPO01000013.1"/>
</dbReference>
<dbReference type="OrthoDB" id="242279at2"/>
<dbReference type="AlphaFoldDB" id="A0A5C5XW52"/>
<evidence type="ECO:0000256" key="1">
    <source>
        <dbReference type="SAM" id="SignalP"/>
    </source>
</evidence>
<feature type="signal peptide" evidence="1">
    <location>
        <begin position="1"/>
        <end position="20"/>
    </location>
</feature>
<accession>A0A5C5XW52</accession>
<evidence type="ECO:0000313" key="3">
    <source>
        <dbReference type="Proteomes" id="UP000318478"/>
    </source>
</evidence>
<evidence type="ECO:0008006" key="4">
    <source>
        <dbReference type="Google" id="ProtNLM"/>
    </source>
</evidence>
<dbReference type="InterPro" id="IPR029475">
    <property type="entry name" value="DUF6807"/>
</dbReference>
<dbReference type="EMBL" id="SJPO01000013">
    <property type="protein sequence ID" value="TWT66928.1"/>
    <property type="molecule type" value="Genomic_DNA"/>
</dbReference>
<keyword evidence="1" id="KW-0732">Signal</keyword>
<evidence type="ECO:0000313" key="2">
    <source>
        <dbReference type="EMBL" id="TWT66928.1"/>
    </source>
</evidence>
<feature type="chain" id="PRO_5023039565" description="Methane oxygenase PmoA" evidence="1">
    <location>
        <begin position="21"/>
        <end position="327"/>
    </location>
</feature>
<protein>
    <recommendedName>
        <fullName evidence="4">Methane oxygenase PmoA</fullName>
    </recommendedName>
</protein>
<organism evidence="2 3">
    <name type="scientific">Posidoniimonas polymericola</name>
    <dbReference type="NCBI Taxonomy" id="2528002"/>
    <lineage>
        <taxon>Bacteria</taxon>
        <taxon>Pseudomonadati</taxon>
        <taxon>Planctomycetota</taxon>
        <taxon>Planctomycetia</taxon>
        <taxon>Pirellulales</taxon>
        <taxon>Lacipirellulaceae</taxon>
        <taxon>Posidoniimonas</taxon>
    </lineage>
</organism>
<sequence precursor="true">MARQLSFAVVLALSPAIGLAADKRIEVVDAGSGVVEVTCDGNAFTSYVYRGTPKPVLFPLVGPGGVRMTRDYPLVEGTLGEATDHPHHQSLWFGHGSVNGIDFWAIGEGTGEIRHGSIEKVSSGPVGVIDSTSAWVAPDGEEVCRERRSMQFRASENLRTIDLTIVLSAGSDTVVFGDTKEGTMATRTRPELRLTASSRGANALPTGHAVNSEGDKDQGVWGKRAKWVDYWGEVDGERVGMAIFDHPQNLRHPTTWHARDYGLVAANPFGLHDFLNEPSGSGDYRLNAGESLELRYRFVLHSDDAKSAGIPSRYEEWAHIKEAPWPR</sequence>
<gene>
    <name evidence="2" type="ORF">Pla123a_43570</name>
</gene>
<proteinExistence type="predicted"/>
<dbReference type="Proteomes" id="UP000318478">
    <property type="component" value="Unassembled WGS sequence"/>
</dbReference>
<name>A0A5C5XW52_9BACT</name>
<keyword evidence="3" id="KW-1185">Reference proteome</keyword>
<dbReference type="Pfam" id="PF14100">
    <property type="entry name" value="DUF6807"/>
    <property type="match status" value="1"/>
</dbReference>
<reference evidence="2 3" key="1">
    <citation type="submission" date="2019-02" db="EMBL/GenBank/DDBJ databases">
        <title>Deep-cultivation of Planctomycetes and their phenomic and genomic characterization uncovers novel biology.</title>
        <authorList>
            <person name="Wiegand S."/>
            <person name="Jogler M."/>
            <person name="Boedeker C."/>
            <person name="Pinto D."/>
            <person name="Vollmers J."/>
            <person name="Rivas-Marin E."/>
            <person name="Kohn T."/>
            <person name="Peeters S.H."/>
            <person name="Heuer A."/>
            <person name="Rast P."/>
            <person name="Oberbeckmann S."/>
            <person name="Bunk B."/>
            <person name="Jeske O."/>
            <person name="Meyerdierks A."/>
            <person name="Storesund J.E."/>
            <person name="Kallscheuer N."/>
            <person name="Luecker S."/>
            <person name="Lage O.M."/>
            <person name="Pohl T."/>
            <person name="Merkel B.J."/>
            <person name="Hornburger P."/>
            <person name="Mueller R.-W."/>
            <person name="Bruemmer F."/>
            <person name="Labrenz M."/>
            <person name="Spormann A.M."/>
            <person name="Op Den Camp H."/>
            <person name="Overmann J."/>
            <person name="Amann R."/>
            <person name="Jetten M.S.M."/>
            <person name="Mascher T."/>
            <person name="Medema M.H."/>
            <person name="Devos D.P."/>
            <person name="Kaster A.-K."/>
            <person name="Ovreas L."/>
            <person name="Rohde M."/>
            <person name="Galperin M.Y."/>
            <person name="Jogler C."/>
        </authorList>
    </citation>
    <scope>NUCLEOTIDE SEQUENCE [LARGE SCALE GENOMIC DNA]</scope>
    <source>
        <strain evidence="2 3">Pla123a</strain>
    </source>
</reference>
<comment type="caution">
    <text evidence="2">The sequence shown here is derived from an EMBL/GenBank/DDBJ whole genome shotgun (WGS) entry which is preliminary data.</text>
</comment>